<evidence type="ECO:0000313" key="2">
    <source>
        <dbReference type="EMBL" id="QJR10137.1"/>
    </source>
</evidence>
<dbReference type="AlphaFoldDB" id="A0A6M4GX22"/>
<keyword evidence="1" id="KW-0732">Signal</keyword>
<name>A0A6M4GX22_9PROT</name>
<evidence type="ECO:0000256" key="1">
    <source>
        <dbReference type="SAM" id="SignalP"/>
    </source>
</evidence>
<sequence length="145" mass="15610">MLSMKRAHFLVSLGLAGIAAGSLVYAAVDGPRATLMSERDYEAAARNIEKDVRKQRVHCASLAGYEASVCGTETQAQQSILMAELTARYLGTVSAQAEARKARIEGELAVDNARCEAFDNDSRNTCRQIAIDQRHAALRALDGPA</sequence>
<keyword evidence="3" id="KW-1185">Reference proteome</keyword>
<reference evidence="2 3" key="1">
    <citation type="submission" date="2020-04" db="EMBL/GenBank/DDBJ databases">
        <title>Usitatibacter rugosus gen. nov., sp. nov. and Usitatibacter palustris sp. nov., novel members of Usitatibacteraceae fam. nov. within the order Nitrosomonadales isolated from soil.</title>
        <authorList>
            <person name="Huber K.J."/>
            <person name="Neumann-Schaal M."/>
            <person name="Geppert A."/>
            <person name="Luckner M."/>
            <person name="Wanner G."/>
            <person name="Overmann J."/>
        </authorList>
    </citation>
    <scope>NUCLEOTIDE SEQUENCE [LARGE SCALE GENOMIC DNA]</scope>
    <source>
        <strain evidence="2 3">0125_3</strain>
    </source>
</reference>
<proteinExistence type="predicted"/>
<evidence type="ECO:0000313" key="3">
    <source>
        <dbReference type="Proteomes" id="UP000501534"/>
    </source>
</evidence>
<gene>
    <name evidence="2" type="ORF">DSM104443_01191</name>
</gene>
<dbReference type="Proteomes" id="UP000501534">
    <property type="component" value="Chromosome"/>
</dbReference>
<feature type="signal peptide" evidence="1">
    <location>
        <begin position="1"/>
        <end position="26"/>
    </location>
</feature>
<organism evidence="2 3">
    <name type="scientific">Usitatibacter rugosus</name>
    <dbReference type="NCBI Taxonomy" id="2732067"/>
    <lineage>
        <taxon>Bacteria</taxon>
        <taxon>Pseudomonadati</taxon>
        <taxon>Pseudomonadota</taxon>
        <taxon>Betaproteobacteria</taxon>
        <taxon>Nitrosomonadales</taxon>
        <taxon>Usitatibacteraceae</taxon>
        <taxon>Usitatibacter</taxon>
    </lineage>
</organism>
<feature type="chain" id="PRO_5026984512" description="UrcA family protein" evidence="1">
    <location>
        <begin position="27"/>
        <end position="145"/>
    </location>
</feature>
<accession>A0A6M4GX22</accession>
<evidence type="ECO:0008006" key="4">
    <source>
        <dbReference type="Google" id="ProtNLM"/>
    </source>
</evidence>
<protein>
    <recommendedName>
        <fullName evidence="4">UrcA family protein</fullName>
    </recommendedName>
</protein>
<dbReference type="EMBL" id="CP053069">
    <property type="protein sequence ID" value="QJR10137.1"/>
    <property type="molecule type" value="Genomic_DNA"/>
</dbReference>
<dbReference type="KEGG" id="uru:DSM104443_01191"/>